<evidence type="ECO:0000256" key="1">
    <source>
        <dbReference type="SAM" id="Phobius"/>
    </source>
</evidence>
<proteinExistence type="predicted"/>
<keyword evidence="1" id="KW-0472">Membrane</keyword>
<dbReference type="OrthoDB" id="10257561at2759"/>
<organism evidence="2 3">
    <name type="scientific">Plasmodium falciparum RAJ116</name>
    <dbReference type="NCBI Taxonomy" id="580058"/>
    <lineage>
        <taxon>Eukaryota</taxon>
        <taxon>Sar</taxon>
        <taxon>Alveolata</taxon>
        <taxon>Apicomplexa</taxon>
        <taxon>Aconoidasida</taxon>
        <taxon>Haemosporida</taxon>
        <taxon>Plasmodiidae</taxon>
        <taxon>Plasmodium</taxon>
        <taxon>Plasmodium (Laverania)</taxon>
    </lineage>
</organism>
<dbReference type="Proteomes" id="UP000054566">
    <property type="component" value="Unassembled WGS sequence"/>
</dbReference>
<sequence length="50" mass="5948">MDFIKEQYNSLVLDLRKTFRNKRDGLSHILNVICLLLNALMIWKLLLAIF</sequence>
<feature type="transmembrane region" description="Helical" evidence="1">
    <location>
        <begin position="26"/>
        <end position="49"/>
    </location>
</feature>
<accession>A0A0L0CZX7</accession>
<dbReference type="AlphaFoldDB" id="A0A0L0CZX7"/>
<protein>
    <submittedName>
        <fullName evidence="2">Signal peptidase 18 subunit</fullName>
    </submittedName>
</protein>
<reference evidence="3" key="1">
    <citation type="submission" date="2015-07" db="EMBL/GenBank/DDBJ databases">
        <title>Annotation of Plasmodium falciparum RAJ116.</title>
        <authorList>
            <consortium name="The Broad Institute Genome Sequencing Platform"/>
            <person name="Volkman S.K."/>
            <person name="Neafsey D.E."/>
            <person name="Dash A.P."/>
            <person name="Chitnis C.E."/>
            <person name="Hartl D.L."/>
            <person name="Young S.K."/>
            <person name="Zeng Q."/>
            <person name="Koehrsen M."/>
            <person name="Alvarado L."/>
            <person name="Berlin A."/>
            <person name="Borenstein D."/>
            <person name="Chapman S.B."/>
            <person name="Chen Z."/>
            <person name="Engels R."/>
            <person name="Freedman E."/>
            <person name="Gellesch M."/>
            <person name="Goldberg J."/>
            <person name="Griggs A."/>
            <person name="Gujja S."/>
            <person name="Heilman E.R."/>
            <person name="Heiman D.I."/>
            <person name="Howarth C."/>
            <person name="Jen D."/>
            <person name="Larson L."/>
            <person name="Mehta T."/>
            <person name="Neiman D."/>
            <person name="Park D."/>
            <person name="Pearson M."/>
            <person name="Roberts A."/>
            <person name="Saif S."/>
            <person name="Shea T."/>
            <person name="Shenoy N."/>
            <person name="Sisk P."/>
            <person name="Stolte C."/>
            <person name="Sykes S."/>
            <person name="Walk T."/>
            <person name="White J."/>
            <person name="Yandava C."/>
            <person name="Haas B."/>
            <person name="Henn M.R."/>
            <person name="Nusbaum C."/>
            <person name="Birren B."/>
        </authorList>
    </citation>
    <scope>NUCLEOTIDE SEQUENCE [LARGE SCALE GENOMIC DNA]</scope>
    <source>
        <strain evidence="3">RAJ116</strain>
    </source>
</reference>
<dbReference type="EMBL" id="GG664724">
    <property type="protein sequence ID" value="KNC37858.1"/>
    <property type="molecule type" value="Genomic_DNA"/>
</dbReference>
<keyword evidence="1" id="KW-1133">Transmembrane helix</keyword>
<gene>
    <name evidence="2" type="ORF">PFLG_02643</name>
</gene>
<name>A0A0L0CZX7_PLAFA</name>
<evidence type="ECO:0000313" key="2">
    <source>
        <dbReference type="EMBL" id="KNC37858.1"/>
    </source>
</evidence>
<keyword evidence="1" id="KW-0812">Transmembrane</keyword>
<reference evidence="3" key="2">
    <citation type="submission" date="2015-07" db="EMBL/GenBank/DDBJ databases">
        <title>The genome sequence of Plasmodium falciparum RAJ116.</title>
        <authorList>
            <consortium name="The Broad Institute Genome Sequencing Platform"/>
            <person name="Volkman S.K."/>
            <person name="Neafsey D.E."/>
            <person name="Dash A.P."/>
            <person name="Chitnis C.E."/>
            <person name="Hartl D.L."/>
            <person name="Young S.K."/>
            <person name="Kodira C.D."/>
            <person name="Zeng Q."/>
            <person name="Koehrsen M."/>
            <person name="Godfrey P."/>
            <person name="Alvarado L."/>
            <person name="Berlin A."/>
            <person name="Borenstein D."/>
            <person name="Chen Z."/>
            <person name="Engels R."/>
            <person name="Freedman E."/>
            <person name="Gellesch M."/>
            <person name="Goldberg J."/>
            <person name="Griggs A."/>
            <person name="Gujja S."/>
            <person name="Heiman D."/>
            <person name="Hepburn T."/>
            <person name="Howarth C."/>
            <person name="Jen D."/>
            <person name="Larson L."/>
            <person name="Lewis B."/>
            <person name="Mehta T."/>
            <person name="Park D."/>
            <person name="Pearson M."/>
            <person name="Roberts A."/>
            <person name="Saif S."/>
            <person name="Shea T."/>
            <person name="Shenoy N."/>
            <person name="Sisk P."/>
            <person name="Stolte C."/>
            <person name="Sykes S."/>
            <person name="Walk T."/>
            <person name="White J."/>
            <person name="Yandava C."/>
            <person name="Wirth D.F."/>
            <person name="Nusbaum C."/>
            <person name="Birren B."/>
        </authorList>
    </citation>
    <scope>NUCLEOTIDE SEQUENCE [LARGE SCALE GENOMIC DNA]</scope>
    <source>
        <strain evidence="3">RAJ116</strain>
    </source>
</reference>
<evidence type="ECO:0000313" key="3">
    <source>
        <dbReference type="Proteomes" id="UP000054566"/>
    </source>
</evidence>